<dbReference type="AlphaFoldDB" id="A0ABC8IW88"/>
<feature type="region of interest" description="Disordered" evidence="1">
    <location>
        <begin position="80"/>
        <end position="194"/>
    </location>
</feature>
<keyword evidence="3" id="KW-1185">Reference proteome</keyword>
<accession>A0ABC8IW88</accession>
<gene>
    <name evidence="2" type="ORF">ERUC_LOCUS2126</name>
</gene>
<reference evidence="2 3" key="1">
    <citation type="submission" date="2022-03" db="EMBL/GenBank/DDBJ databases">
        <authorList>
            <person name="Macdonald S."/>
            <person name="Ahmed S."/>
            <person name="Newling K."/>
        </authorList>
    </citation>
    <scope>NUCLEOTIDE SEQUENCE [LARGE SCALE GENOMIC DNA]</scope>
</reference>
<evidence type="ECO:0000313" key="3">
    <source>
        <dbReference type="Proteomes" id="UP001642260"/>
    </source>
</evidence>
<evidence type="ECO:0000256" key="1">
    <source>
        <dbReference type="SAM" id="MobiDB-lite"/>
    </source>
</evidence>
<feature type="compositionally biased region" description="Polar residues" evidence="1">
    <location>
        <begin position="156"/>
        <end position="184"/>
    </location>
</feature>
<dbReference type="Proteomes" id="UP001642260">
    <property type="component" value="Unassembled WGS sequence"/>
</dbReference>
<feature type="compositionally biased region" description="Pro residues" evidence="1">
    <location>
        <begin position="81"/>
        <end position="92"/>
    </location>
</feature>
<sequence length="222" mass="23677">MGITVTVIDPADIAGLEGAVNKYQVSPLNQKALALGVDLVVAEASLKRVPLRFTLEHLLVMPHLSQETLQSSLLNSLRNEPYPPSFSSPPAPSRSANSLSHANKADTSPAIGNNNTTQTSHSGAPSYFPRDSTTFTRSDENVVSSNVSGVDDKKLPTQQAMRRTLLPSLNPTPNTSRSANSVSHGNMGDYSSPAVGNKNIFVDGYYRGAHAEIDCSDKSTKV</sequence>
<evidence type="ECO:0000313" key="2">
    <source>
        <dbReference type="EMBL" id="CAH8297135.1"/>
    </source>
</evidence>
<name>A0ABC8IW88_ERUVS</name>
<protein>
    <submittedName>
        <fullName evidence="2">Uncharacterized protein</fullName>
    </submittedName>
</protein>
<proteinExistence type="predicted"/>
<organism evidence="2 3">
    <name type="scientific">Eruca vesicaria subsp. sativa</name>
    <name type="common">Garden rocket</name>
    <name type="synonym">Eruca sativa</name>
    <dbReference type="NCBI Taxonomy" id="29727"/>
    <lineage>
        <taxon>Eukaryota</taxon>
        <taxon>Viridiplantae</taxon>
        <taxon>Streptophyta</taxon>
        <taxon>Embryophyta</taxon>
        <taxon>Tracheophyta</taxon>
        <taxon>Spermatophyta</taxon>
        <taxon>Magnoliopsida</taxon>
        <taxon>eudicotyledons</taxon>
        <taxon>Gunneridae</taxon>
        <taxon>Pentapetalae</taxon>
        <taxon>rosids</taxon>
        <taxon>malvids</taxon>
        <taxon>Brassicales</taxon>
        <taxon>Brassicaceae</taxon>
        <taxon>Brassiceae</taxon>
        <taxon>Eruca</taxon>
    </lineage>
</organism>
<feature type="compositionally biased region" description="Polar residues" evidence="1">
    <location>
        <begin position="110"/>
        <end position="123"/>
    </location>
</feature>
<dbReference type="EMBL" id="CAKOAT010051266">
    <property type="protein sequence ID" value="CAH8297135.1"/>
    <property type="molecule type" value="Genomic_DNA"/>
</dbReference>
<comment type="caution">
    <text evidence="2">The sequence shown here is derived from an EMBL/GenBank/DDBJ whole genome shotgun (WGS) entry which is preliminary data.</text>
</comment>